<evidence type="ECO:0000256" key="9">
    <source>
        <dbReference type="HAMAP-Rule" id="MF_00151"/>
    </source>
</evidence>
<keyword evidence="6 9" id="KW-0460">Magnesium</keyword>
<proteinExistence type="inferred from homology"/>
<comment type="pathway">
    <text evidence="9">Cofactor biosynthesis; coenzyme A biosynthesis; CoA from (R)-pantothenate: step 4/5.</text>
</comment>
<dbReference type="NCBIfam" id="TIGR00125">
    <property type="entry name" value="cyt_tran_rel"/>
    <property type="match status" value="1"/>
</dbReference>
<comment type="subunit">
    <text evidence="9">Homohexamer.</text>
</comment>
<dbReference type="GO" id="GO:0004595">
    <property type="term" value="F:pantetheine-phosphate adenylyltransferase activity"/>
    <property type="evidence" value="ECO:0007669"/>
    <property type="project" value="UniProtKB-UniRule"/>
</dbReference>
<comment type="cofactor">
    <cofactor evidence="9">
        <name>Mg(2+)</name>
        <dbReference type="ChEBI" id="CHEBI:18420"/>
    </cofactor>
</comment>
<dbReference type="AlphaFoldDB" id="A0A0F4KQC8"/>
<evidence type="ECO:0000256" key="5">
    <source>
        <dbReference type="ARBA" id="ARBA00022840"/>
    </source>
</evidence>
<dbReference type="Pfam" id="PF01467">
    <property type="entry name" value="CTP_transf_like"/>
    <property type="match status" value="1"/>
</dbReference>
<dbReference type="SUPFAM" id="SSF52374">
    <property type="entry name" value="Nucleotidylyl transferase"/>
    <property type="match status" value="1"/>
</dbReference>
<dbReference type="RefSeq" id="WP_045922859.1">
    <property type="nucleotide sequence ID" value="NZ_JBHTHW010000008.1"/>
</dbReference>
<dbReference type="PANTHER" id="PTHR21342">
    <property type="entry name" value="PHOSPHOPANTETHEINE ADENYLYLTRANSFERASE"/>
    <property type="match status" value="1"/>
</dbReference>
<dbReference type="Proteomes" id="UP000033695">
    <property type="component" value="Unassembled WGS sequence"/>
</dbReference>
<feature type="binding site" evidence="9">
    <location>
        <position position="20"/>
    </location>
    <ligand>
        <name>ATP</name>
        <dbReference type="ChEBI" id="CHEBI:30616"/>
    </ligand>
</feature>
<organism evidence="11 12">
    <name type="scientific">Bombilactobacillus mellis</name>
    <dbReference type="NCBI Taxonomy" id="1218508"/>
    <lineage>
        <taxon>Bacteria</taxon>
        <taxon>Bacillati</taxon>
        <taxon>Bacillota</taxon>
        <taxon>Bacilli</taxon>
        <taxon>Lactobacillales</taxon>
        <taxon>Lactobacillaceae</taxon>
        <taxon>Bombilactobacillus</taxon>
    </lineage>
</organism>
<dbReference type="InterPro" id="IPR014729">
    <property type="entry name" value="Rossmann-like_a/b/a_fold"/>
</dbReference>
<evidence type="ECO:0000256" key="6">
    <source>
        <dbReference type="ARBA" id="ARBA00022842"/>
    </source>
</evidence>
<dbReference type="Gene3D" id="3.40.50.620">
    <property type="entry name" value="HUPs"/>
    <property type="match status" value="1"/>
</dbReference>
<feature type="binding site" evidence="9">
    <location>
        <position position="79"/>
    </location>
    <ligand>
        <name>substrate</name>
    </ligand>
</feature>
<feature type="binding site" evidence="9">
    <location>
        <position position="104"/>
    </location>
    <ligand>
        <name>ATP</name>
        <dbReference type="ChEBI" id="CHEBI:30616"/>
    </ligand>
</feature>
<comment type="similarity">
    <text evidence="9">Belongs to the bacterial CoaD family.</text>
</comment>
<evidence type="ECO:0000256" key="1">
    <source>
        <dbReference type="ARBA" id="ARBA00022490"/>
    </source>
</evidence>
<dbReference type="EMBL" id="JXBZ01000008">
    <property type="protein sequence ID" value="KJY48595.1"/>
    <property type="molecule type" value="Genomic_DNA"/>
</dbReference>
<dbReference type="PATRIC" id="fig|1218508.4.peg.982"/>
<protein>
    <recommendedName>
        <fullName evidence="9">Phosphopantetheine adenylyltransferase</fullName>
        <ecNumber evidence="9">2.7.7.3</ecNumber>
    </recommendedName>
    <alternativeName>
        <fullName evidence="9">Dephospho-CoA pyrophosphorylase</fullName>
    </alternativeName>
    <alternativeName>
        <fullName evidence="9">Pantetheine-phosphate adenylyltransferase</fullName>
        <shortName evidence="9">PPAT</shortName>
    </alternativeName>
</protein>
<dbReference type="EC" id="2.7.7.3" evidence="9"/>
<dbReference type="OrthoDB" id="9806661at2"/>
<dbReference type="UniPathway" id="UPA00241">
    <property type="reaction ID" value="UER00355"/>
</dbReference>
<evidence type="ECO:0000259" key="10">
    <source>
        <dbReference type="Pfam" id="PF01467"/>
    </source>
</evidence>
<dbReference type="InterPro" id="IPR004821">
    <property type="entry name" value="Cyt_trans-like"/>
</dbReference>
<keyword evidence="12" id="KW-1185">Reference proteome</keyword>
<name>A0A0F4KQC8_9LACO</name>
<evidence type="ECO:0000313" key="12">
    <source>
        <dbReference type="Proteomes" id="UP000033695"/>
    </source>
</evidence>
<keyword evidence="5 9" id="KW-0067">ATP-binding</keyword>
<evidence type="ECO:0000256" key="8">
    <source>
        <dbReference type="ARBA" id="ARBA00029346"/>
    </source>
</evidence>
<evidence type="ECO:0000256" key="3">
    <source>
        <dbReference type="ARBA" id="ARBA00022695"/>
    </source>
</evidence>
<keyword evidence="1 9" id="KW-0963">Cytoplasm</keyword>
<comment type="subcellular location">
    <subcellularLocation>
        <location evidence="9">Cytoplasm</location>
    </subcellularLocation>
</comment>
<sequence length="167" mass="18600">MVDKKIGIYAGSFDPITNGHLDIIQRASNLFDQLYVVLMNNTSKNYLFTFAEKKELVEASLQTLTCDNIQVKVAADKLVAEVAKELGAHFLVRGIRTTADWNYEISMQQINSLQASDLETVYLTAKPEYMFIASSMIKEVAKYGGQITDLVPQPVAVALHQKLGKNL</sequence>
<dbReference type="InterPro" id="IPR001980">
    <property type="entry name" value="PPAT"/>
</dbReference>
<evidence type="ECO:0000256" key="7">
    <source>
        <dbReference type="ARBA" id="ARBA00022993"/>
    </source>
</evidence>
<dbReference type="GO" id="GO:0005524">
    <property type="term" value="F:ATP binding"/>
    <property type="evidence" value="ECO:0007669"/>
    <property type="project" value="UniProtKB-KW"/>
</dbReference>
<gene>
    <name evidence="9 11" type="primary">coaD</name>
    <name evidence="11" type="ORF">JG29_09970</name>
</gene>
<feature type="site" description="Transition state stabilizer" evidence="9">
    <location>
        <position position="20"/>
    </location>
</feature>
<dbReference type="NCBIfam" id="TIGR01510">
    <property type="entry name" value="coaD_prev_kdtB"/>
    <property type="match status" value="1"/>
</dbReference>
<dbReference type="GO" id="GO:0005737">
    <property type="term" value="C:cytoplasm"/>
    <property type="evidence" value="ECO:0007669"/>
    <property type="project" value="UniProtKB-SubCell"/>
</dbReference>
<feature type="binding site" evidence="9">
    <location>
        <position position="93"/>
    </location>
    <ligand>
        <name>substrate</name>
    </ligand>
</feature>
<feature type="binding site" evidence="9">
    <location>
        <begin position="12"/>
        <end position="13"/>
    </location>
    <ligand>
        <name>ATP</name>
        <dbReference type="ChEBI" id="CHEBI:30616"/>
    </ligand>
</feature>
<feature type="binding site" evidence="9">
    <location>
        <begin position="94"/>
        <end position="96"/>
    </location>
    <ligand>
        <name>ATP</name>
        <dbReference type="ChEBI" id="CHEBI:30616"/>
    </ligand>
</feature>
<dbReference type="HAMAP" id="MF_00151">
    <property type="entry name" value="PPAT_bact"/>
    <property type="match status" value="1"/>
</dbReference>
<dbReference type="HOGENOM" id="CLU_100149_0_1_9"/>
<keyword evidence="3 9" id="KW-0548">Nucleotidyltransferase</keyword>
<dbReference type="PRINTS" id="PR01020">
    <property type="entry name" value="LPSBIOSNTHSS"/>
</dbReference>
<comment type="catalytic activity">
    <reaction evidence="8 9">
        <text>(R)-4'-phosphopantetheine + ATP + H(+) = 3'-dephospho-CoA + diphosphate</text>
        <dbReference type="Rhea" id="RHEA:19801"/>
        <dbReference type="ChEBI" id="CHEBI:15378"/>
        <dbReference type="ChEBI" id="CHEBI:30616"/>
        <dbReference type="ChEBI" id="CHEBI:33019"/>
        <dbReference type="ChEBI" id="CHEBI:57328"/>
        <dbReference type="ChEBI" id="CHEBI:61723"/>
        <dbReference type="EC" id="2.7.7.3"/>
    </reaction>
</comment>
<comment type="caution">
    <text evidence="11">The sequence shown here is derived from an EMBL/GenBank/DDBJ whole genome shotgun (WGS) entry which is preliminary data.</text>
</comment>
<evidence type="ECO:0000313" key="11">
    <source>
        <dbReference type="EMBL" id="KJY48595.1"/>
    </source>
</evidence>
<comment type="function">
    <text evidence="9">Reversibly transfers an adenylyl group from ATP to 4'-phosphopantetheine, yielding dephospho-CoA (dPCoA) and pyrophosphate.</text>
</comment>
<dbReference type="STRING" id="1218508.JG29_09970"/>
<evidence type="ECO:0000256" key="4">
    <source>
        <dbReference type="ARBA" id="ARBA00022741"/>
    </source>
</evidence>
<reference evidence="11 12" key="1">
    <citation type="submission" date="2014-12" db="EMBL/GenBank/DDBJ databases">
        <title>Comparative genomics of the lactic acid bacteria isolated from the honey bee gut.</title>
        <authorList>
            <person name="Ellegaard K.M."/>
            <person name="Tamarit D."/>
            <person name="Javelind E."/>
            <person name="Olofsson T."/>
            <person name="Andersson S.G."/>
            <person name="Vasquez A."/>
        </authorList>
    </citation>
    <scope>NUCLEOTIDE SEQUENCE [LARGE SCALE GENOMIC DNA]</scope>
    <source>
        <strain evidence="11 12">Hon2</strain>
    </source>
</reference>
<keyword evidence="7 9" id="KW-0173">Coenzyme A biosynthesis</keyword>
<feature type="binding site" evidence="9">
    <location>
        <position position="12"/>
    </location>
    <ligand>
        <name>substrate</name>
    </ligand>
</feature>
<keyword evidence="2 9" id="KW-0808">Transferase</keyword>
<evidence type="ECO:0000256" key="2">
    <source>
        <dbReference type="ARBA" id="ARBA00022679"/>
    </source>
</evidence>
<accession>A0A0F4KQC8</accession>
<feature type="domain" description="Cytidyltransferase-like" evidence="10">
    <location>
        <begin position="8"/>
        <end position="139"/>
    </location>
</feature>
<dbReference type="CDD" id="cd02163">
    <property type="entry name" value="PPAT"/>
    <property type="match status" value="1"/>
</dbReference>
<feature type="binding site" evidence="9">
    <location>
        <position position="44"/>
    </location>
    <ligand>
        <name>substrate</name>
    </ligand>
</feature>
<dbReference type="PANTHER" id="PTHR21342:SF1">
    <property type="entry name" value="PHOSPHOPANTETHEINE ADENYLYLTRANSFERASE"/>
    <property type="match status" value="1"/>
</dbReference>
<keyword evidence="4 9" id="KW-0547">Nucleotide-binding</keyword>
<feature type="binding site" evidence="9">
    <location>
        <begin position="129"/>
        <end position="135"/>
    </location>
    <ligand>
        <name>ATP</name>
        <dbReference type="ChEBI" id="CHEBI:30616"/>
    </ligand>
</feature>
<dbReference type="GO" id="GO:0015937">
    <property type="term" value="P:coenzyme A biosynthetic process"/>
    <property type="evidence" value="ECO:0007669"/>
    <property type="project" value="UniProtKB-UniRule"/>
</dbReference>